<evidence type="ECO:0000256" key="4">
    <source>
        <dbReference type="ARBA" id="ARBA00012783"/>
    </source>
</evidence>
<dbReference type="EC" id="3.5.4.5" evidence="4 14"/>
<evidence type="ECO:0000256" key="2">
    <source>
        <dbReference type="ARBA" id="ARBA00003949"/>
    </source>
</evidence>
<comment type="catalytic activity">
    <reaction evidence="10 14">
        <text>2'-deoxycytidine + H2O + H(+) = 2'-deoxyuridine + NH4(+)</text>
        <dbReference type="Rhea" id="RHEA:13433"/>
        <dbReference type="ChEBI" id="CHEBI:15377"/>
        <dbReference type="ChEBI" id="CHEBI:15378"/>
        <dbReference type="ChEBI" id="CHEBI:15698"/>
        <dbReference type="ChEBI" id="CHEBI:16450"/>
        <dbReference type="ChEBI" id="CHEBI:28938"/>
        <dbReference type="EC" id="3.5.4.5"/>
    </reaction>
</comment>
<evidence type="ECO:0000256" key="1">
    <source>
        <dbReference type="ARBA" id="ARBA00001947"/>
    </source>
</evidence>
<dbReference type="GO" id="GO:0072527">
    <property type="term" value="P:pyrimidine-containing compound metabolic process"/>
    <property type="evidence" value="ECO:0007669"/>
    <property type="project" value="UniProtKB-ARBA"/>
</dbReference>
<dbReference type="NCBIfam" id="NF004064">
    <property type="entry name" value="PRK05578.1"/>
    <property type="match status" value="1"/>
</dbReference>
<evidence type="ECO:0000256" key="8">
    <source>
        <dbReference type="ARBA" id="ARBA00022833"/>
    </source>
</evidence>
<name>A0A0C2EAM9_9BACT</name>
<keyword evidence="6 13" id="KW-0479">Metal-binding</keyword>
<dbReference type="GO" id="GO:0005829">
    <property type="term" value="C:cytosol"/>
    <property type="evidence" value="ECO:0007669"/>
    <property type="project" value="TreeGrafter"/>
</dbReference>
<dbReference type="AlphaFoldDB" id="A0A0C2EAM9"/>
<feature type="domain" description="CMP/dCMP-type deaminase" evidence="15">
    <location>
        <begin position="6"/>
        <end position="132"/>
    </location>
</feature>
<evidence type="ECO:0000313" key="17">
    <source>
        <dbReference type="Proteomes" id="UP000035068"/>
    </source>
</evidence>
<comment type="function">
    <text evidence="2 14">This enzyme scavenges exogenous and endogenous cytidine and 2'-deoxycytidine for UMP synthesis.</text>
</comment>
<evidence type="ECO:0000256" key="9">
    <source>
        <dbReference type="ARBA" id="ARBA00032005"/>
    </source>
</evidence>
<evidence type="ECO:0000256" key="7">
    <source>
        <dbReference type="ARBA" id="ARBA00022801"/>
    </source>
</evidence>
<evidence type="ECO:0000259" key="15">
    <source>
        <dbReference type="PROSITE" id="PS51747"/>
    </source>
</evidence>
<proteinExistence type="inferred from homology"/>
<dbReference type="GO" id="GO:0008270">
    <property type="term" value="F:zinc ion binding"/>
    <property type="evidence" value="ECO:0007669"/>
    <property type="project" value="UniProtKB-UniRule"/>
</dbReference>
<dbReference type="CDD" id="cd01283">
    <property type="entry name" value="cytidine_deaminase"/>
    <property type="match status" value="1"/>
</dbReference>
<dbReference type="InterPro" id="IPR050202">
    <property type="entry name" value="Cyt/Deoxycyt_deaminase"/>
</dbReference>
<comment type="similarity">
    <text evidence="3 14">Belongs to the cytidine and deoxycytidylate deaminase family.</text>
</comment>
<dbReference type="InterPro" id="IPR016192">
    <property type="entry name" value="APOBEC/CMP_deaminase_Zn-bd"/>
</dbReference>
<dbReference type="Gene3D" id="3.40.140.10">
    <property type="entry name" value="Cytidine Deaminase, domain 2"/>
    <property type="match status" value="1"/>
</dbReference>
<comment type="caution">
    <text evidence="16">The sequence shown here is derived from an EMBL/GenBank/DDBJ whole genome shotgun (WGS) entry which is preliminary data.</text>
</comment>
<evidence type="ECO:0000313" key="16">
    <source>
        <dbReference type="EMBL" id="KIH75618.1"/>
    </source>
</evidence>
<comment type="catalytic activity">
    <reaction evidence="11 14">
        <text>cytidine + H2O + H(+) = uridine + NH4(+)</text>
        <dbReference type="Rhea" id="RHEA:16069"/>
        <dbReference type="ChEBI" id="CHEBI:15377"/>
        <dbReference type="ChEBI" id="CHEBI:15378"/>
        <dbReference type="ChEBI" id="CHEBI:16704"/>
        <dbReference type="ChEBI" id="CHEBI:17562"/>
        <dbReference type="ChEBI" id="CHEBI:28938"/>
        <dbReference type="EC" id="3.5.4.5"/>
    </reaction>
</comment>
<dbReference type="Pfam" id="PF00383">
    <property type="entry name" value="dCMP_cyt_deam_1"/>
    <property type="match status" value="1"/>
</dbReference>
<dbReference type="GO" id="GO:0042802">
    <property type="term" value="F:identical protein binding"/>
    <property type="evidence" value="ECO:0007669"/>
    <property type="project" value="UniProtKB-ARBA"/>
</dbReference>
<keyword evidence="7 14" id="KW-0378">Hydrolase</keyword>
<dbReference type="GO" id="GO:0055086">
    <property type="term" value="P:nucleobase-containing small molecule metabolic process"/>
    <property type="evidence" value="ECO:0007669"/>
    <property type="project" value="UniProtKB-ARBA"/>
</dbReference>
<keyword evidence="8 13" id="KW-0862">Zinc</keyword>
<reference evidence="16 17" key="1">
    <citation type="submission" date="2014-12" db="EMBL/GenBank/DDBJ databases">
        <title>Genomes of Geoalkalibacter ferrihydriticus and Geoalkalibacter subterraneus, two haloalkaliphilic metal-reducing members of the Geobacteraceae.</title>
        <authorList>
            <person name="Badalamenti J.P."/>
            <person name="Torres C.I."/>
            <person name="Krajmalnik-Brown R."/>
            <person name="Bond D.R."/>
        </authorList>
    </citation>
    <scope>NUCLEOTIDE SEQUENCE [LARGE SCALE GENOMIC DNA]</scope>
    <source>
        <strain evidence="16 17">DSM 17813</strain>
    </source>
</reference>
<dbReference type="EMBL" id="JWJD01000009">
    <property type="protein sequence ID" value="KIH75618.1"/>
    <property type="molecule type" value="Genomic_DNA"/>
</dbReference>
<comment type="cofactor">
    <cofactor evidence="1 13 14">
        <name>Zn(2+)</name>
        <dbReference type="ChEBI" id="CHEBI:29105"/>
    </cofactor>
</comment>
<dbReference type="InterPro" id="IPR006262">
    <property type="entry name" value="Cyt_deam_tetra"/>
</dbReference>
<dbReference type="GO" id="GO:0004126">
    <property type="term" value="F:cytidine deaminase activity"/>
    <property type="evidence" value="ECO:0007669"/>
    <property type="project" value="UniProtKB-UniRule"/>
</dbReference>
<feature type="binding site" evidence="13">
    <location>
        <position position="94"/>
    </location>
    <ligand>
        <name>Zn(2+)</name>
        <dbReference type="ChEBI" id="CHEBI:29105"/>
        <note>catalytic</note>
    </ligand>
</feature>
<feature type="binding site" evidence="13">
    <location>
        <position position="91"/>
    </location>
    <ligand>
        <name>Zn(2+)</name>
        <dbReference type="ChEBI" id="CHEBI:29105"/>
        <note>catalytic</note>
    </ligand>
</feature>
<dbReference type="PROSITE" id="PS00903">
    <property type="entry name" value="CYT_DCMP_DEAMINASES_1"/>
    <property type="match status" value="1"/>
</dbReference>
<evidence type="ECO:0000256" key="14">
    <source>
        <dbReference type="RuleBase" id="RU364006"/>
    </source>
</evidence>
<evidence type="ECO:0000256" key="13">
    <source>
        <dbReference type="PIRSR" id="PIRSR606262-3"/>
    </source>
</evidence>
<dbReference type="PANTHER" id="PTHR11644">
    <property type="entry name" value="CYTIDINE DEAMINASE"/>
    <property type="match status" value="1"/>
</dbReference>
<dbReference type="InterPro" id="IPR016193">
    <property type="entry name" value="Cytidine_deaminase-like"/>
</dbReference>
<dbReference type="RefSeq" id="WP_040100967.1">
    <property type="nucleotide sequence ID" value="NZ_JWJD01000009.1"/>
</dbReference>
<evidence type="ECO:0000256" key="12">
    <source>
        <dbReference type="PIRSR" id="PIRSR606262-1"/>
    </source>
</evidence>
<gene>
    <name evidence="16" type="ORF">GFER_15910</name>
</gene>
<organism evidence="16 17">
    <name type="scientific">Geoalkalibacter ferrihydriticus DSM 17813</name>
    <dbReference type="NCBI Taxonomy" id="1121915"/>
    <lineage>
        <taxon>Bacteria</taxon>
        <taxon>Pseudomonadati</taxon>
        <taxon>Thermodesulfobacteriota</taxon>
        <taxon>Desulfuromonadia</taxon>
        <taxon>Desulfuromonadales</taxon>
        <taxon>Geoalkalibacteraceae</taxon>
        <taxon>Geoalkalibacter</taxon>
    </lineage>
</organism>
<evidence type="ECO:0000256" key="3">
    <source>
        <dbReference type="ARBA" id="ARBA00006576"/>
    </source>
</evidence>
<accession>A0A0C2EAM9</accession>
<dbReference type="SUPFAM" id="SSF53927">
    <property type="entry name" value="Cytidine deaminase-like"/>
    <property type="match status" value="1"/>
</dbReference>
<keyword evidence="17" id="KW-1185">Reference proteome</keyword>
<evidence type="ECO:0000256" key="6">
    <source>
        <dbReference type="ARBA" id="ARBA00022723"/>
    </source>
</evidence>
<dbReference type="NCBIfam" id="TIGR01354">
    <property type="entry name" value="cyt_deam_tetra"/>
    <property type="match status" value="1"/>
</dbReference>
<dbReference type="FunFam" id="3.40.140.10:FF:000008">
    <property type="entry name" value="Cytidine deaminase"/>
    <property type="match status" value="1"/>
</dbReference>
<feature type="active site" description="Proton donor" evidence="12">
    <location>
        <position position="60"/>
    </location>
</feature>
<evidence type="ECO:0000256" key="11">
    <source>
        <dbReference type="ARBA" id="ARBA00049558"/>
    </source>
</evidence>
<protein>
    <recommendedName>
        <fullName evidence="5 14">Cytidine deaminase</fullName>
        <ecNumber evidence="4 14">3.5.4.5</ecNumber>
    </recommendedName>
    <alternativeName>
        <fullName evidence="9 14">Cytidine aminohydrolase</fullName>
    </alternativeName>
</protein>
<dbReference type="InterPro" id="IPR002125">
    <property type="entry name" value="CMP_dCMP_dom"/>
</dbReference>
<evidence type="ECO:0000256" key="5">
    <source>
        <dbReference type="ARBA" id="ARBA00018266"/>
    </source>
</evidence>
<dbReference type="PANTHER" id="PTHR11644:SF2">
    <property type="entry name" value="CYTIDINE DEAMINASE"/>
    <property type="match status" value="1"/>
</dbReference>
<feature type="binding site" evidence="13">
    <location>
        <position position="58"/>
    </location>
    <ligand>
        <name>Zn(2+)</name>
        <dbReference type="ChEBI" id="CHEBI:29105"/>
        <note>catalytic</note>
    </ligand>
</feature>
<dbReference type="Proteomes" id="UP000035068">
    <property type="component" value="Unassembled WGS sequence"/>
</dbReference>
<dbReference type="PROSITE" id="PS51747">
    <property type="entry name" value="CYT_DCMP_DEAMINASES_2"/>
    <property type="match status" value="1"/>
</dbReference>
<evidence type="ECO:0000256" key="10">
    <source>
        <dbReference type="ARBA" id="ARBA00049252"/>
    </source>
</evidence>
<sequence>MADISASLQKLEAAARAAAQHSYSPYSSFPVGAAVLTEDGKIFSGCNVENASFGLTLCAERVALFSAVAAGLRHFKILLLYTPTPRPCLPCGACRQVLREFVQDVRVICLCDGPERLDLTLDILLPHAFEPSALHLREQTP</sequence>